<gene>
    <name evidence="7" type="ORF">KO508_09845</name>
</gene>
<dbReference type="InterPro" id="IPR014016">
    <property type="entry name" value="UvrD-like_ATP-bd"/>
</dbReference>
<evidence type="ECO:0000256" key="1">
    <source>
        <dbReference type="ARBA" id="ARBA00022741"/>
    </source>
</evidence>
<dbReference type="InterPro" id="IPR000212">
    <property type="entry name" value="DNA_helicase_UvrD/REP"/>
</dbReference>
<accession>A0ABS6ABV0</accession>
<evidence type="ECO:0000313" key="7">
    <source>
        <dbReference type="EMBL" id="MBU2874309.1"/>
    </source>
</evidence>
<protein>
    <recommendedName>
        <fullName evidence="5">DNA 3'-5' helicase II</fullName>
    </recommendedName>
</protein>
<dbReference type="PANTHER" id="PTHR11070">
    <property type="entry name" value="UVRD / RECB / PCRA DNA HELICASE FAMILY MEMBER"/>
    <property type="match status" value="1"/>
</dbReference>
<evidence type="ECO:0000256" key="5">
    <source>
        <dbReference type="ARBA" id="ARBA00034923"/>
    </source>
</evidence>
<name>A0ABS6ABV0_9GAMM</name>
<dbReference type="EMBL" id="JAHKPV010000017">
    <property type="protein sequence ID" value="MBU2874309.1"/>
    <property type="molecule type" value="Genomic_DNA"/>
</dbReference>
<feature type="domain" description="UvrD-like helicase ATP-binding" evidence="6">
    <location>
        <begin position="101"/>
        <end position="166"/>
    </location>
</feature>
<dbReference type="Proteomes" id="UP000753376">
    <property type="component" value="Unassembled WGS sequence"/>
</dbReference>
<keyword evidence="3" id="KW-0347">Helicase</keyword>
<keyword evidence="2" id="KW-0378">Hydrolase</keyword>
<comment type="caution">
    <text evidence="7">The sequence shown here is derived from an EMBL/GenBank/DDBJ whole genome shotgun (WGS) entry which is preliminary data.</text>
</comment>
<dbReference type="PANTHER" id="PTHR11070:SF2">
    <property type="entry name" value="ATP-DEPENDENT DNA HELICASE SRS2"/>
    <property type="match status" value="1"/>
</dbReference>
<dbReference type="Pfam" id="PF00580">
    <property type="entry name" value="UvrD-helicase"/>
    <property type="match status" value="1"/>
</dbReference>
<evidence type="ECO:0000256" key="3">
    <source>
        <dbReference type="ARBA" id="ARBA00022806"/>
    </source>
</evidence>
<keyword evidence="1" id="KW-0547">Nucleotide-binding</keyword>
<organism evidence="7 8">
    <name type="scientific">Marinobacter salexigens</name>
    <dbReference type="NCBI Taxonomy" id="1925763"/>
    <lineage>
        <taxon>Bacteria</taxon>
        <taxon>Pseudomonadati</taxon>
        <taxon>Pseudomonadota</taxon>
        <taxon>Gammaproteobacteria</taxon>
        <taxon>Pseudomonadales</taxon>
        <taxon>Marinobacteraceae</taxon>
        <taxon>Marinobacter</taxon>
    </lineage>
</organism>
<dbReference type="RefSeq" id="WP_216008147.1">
    <property type="nucleotide sequence ID" value="NZ_JAHKPV010000017.1"/>
</dbReference>
<proteinExistence type="predicted"/>
<evidence type="ECO:0000313" key="8">
    <source>
        <dbReference type="Proteomes" id="UP000753376"/>
    </source>
</evidence>
<keyword evidence="4" id="KW-0067">ATP-binding</keyword>
<evidence type="ECO:0000256" key="4">
    <source>
        <dbReference type="ARBA" id="ARBA00022840"/>
    </source>
</evidence>
<sequence>MSVEAVLHSQRGLIVAPAGCGKTHLITDTLGVSPNKPYLVLTHTTAGVAALKQRLRRLSVPPQNYVVTTIDGWALRFANYFPGLCPIRSKPEQGNAFYPELRRTVLNALRAGQITEIIHASYSRLLVDEYQDCNVDQHQLIQELSTTLPSVVFGDPMQCIFNFGGPMPDWTEAVQGYFPVLNTLDIPWRWNNSETPELGQWILQCREMLLEGQQIDLNASPANVHHVELTGSKAIDSQNQRNVHYLTLQDHPDESLLIMGNSRSPRSRHLFAQQTRSLDVVEPVELSDVIKAASSFDGSDGRHLIQHLLNAASEMMTNVEVAKTLQRLDTIQSGRNRTPPSPLEHTLMRLSQDASRTGLIEALQLLETKPGTRIYRKVAFSALKDSLSQAVTCPEQTIREAASKIREQRRHEGDRRIPRRAIGSTLLLKGLECDHALILDAGEMNAKHLYVALSRGAKSVTVFSRGRFVGG</sequence>
<keyword evidence="8" id="KW-1185">Reference proteome</keyword>
<evidence type="ECO:0000259" key="6">
    <source>
        <dbReference type="Pfam" id="PF00580"/>
    </source>
</evidence>
<reference evidence="7 8" key="1">
    <citation type="submission" date="2021-05" db="EMBL/GenBank/DDBJ databases">
        <title>Draft genomes of bacteria isolated from model marine particles.</title>
        <authorList>
            <person name="Datta M.S."/>
            <person name="Schwartzman J.A."/>
            <person name="Enke T.N."/>
            <person name="Saavedra J."/>
            <person name="Cermak N."/>
            <person name="Cordero O.X."/>
        </authorList>
    </citation>
    <scope>NUCLEOTIDE SEQUENCE [LARGE SCALE GENOMIC DNA]</scope>
    <source>
        <strain evidence="7 8">D2M19</strain>
    </source>
</reference>
<evidence type="ECO:0000256" key="2">
    <source>
        <dbReference type="ARBA" id="ARBA00022801"/>
    </source>
</evidence>